<accession>A0A2H9VT18</accession>
<organism evidence="2 3">
    <name type="scientific">Mucilaginibacter auburnensis</name>
    <dbReference type="NCBI Taxonomy" id="1457233"/>
    <lineage>
        <taxon>Bacteria</taxon>
        <taxon>Pseudomonadati</taxon>
        <taxon>Bacteroidota</taxon>
        <taxon>Sphingobacteriia</taxon>
        <taxon>Sphingobacteriales</taxon>
        <taxon>Sphingobacteriaceae</taxon>
        <taxon>Mucilaginibacter</taxon>
    </lineage>
</organism>
<reference evidence="2 3" key="1">
    <citation type="submission" date="2017-11" db="EMBL/GenBank/DDBJ databases">
        <title>Genomic Encyclopedia of Archaeal and Bacterial Type Strains, Phase II (KMG-II): From Individual Species to Whole Genera.</title>
        <authorList>
            <person name="Goeker M."/>
        </authorList>
    </citation>
    <scope>NUCLEOTIDE SEQUENCE [LARGE SCALE GENOMIC DNA]</scope>
    <source>
        <strain evidence="2 3">DSM 28175</strain>
    </source>
</reference>
<feature type="transmembrane region" description="Helical" evidence="1">
    <location>
        <begin position="6"/>
        <end position="23"/>
    </location>
</feature>
<keyword evidence="1" id="KW-0812">Transmembrane</keyword>
<proteinExistence type="predicted"/>
<dbReference type="AlphaFoldDB" id="A0A2H9VT18"/>
<evidence type="ECO:0000313" key="2">
    <source>
        <dbReference type="EMBL" id="PJJ83963.1"/>
    </source>
</evidence>
<keyword evidence="1" id="KW-1133">Transmembrane helix</keyword>
<dbReference type="EMBL" id="PGFJ01000001">
    <property type="protein sequence ID" value="PJJ83963.1"/>
    <property type="molecule type" value="Genomic_DNA"/>
</dbReference>
<gene>
    <name evidence="2" type="ORF">CLV57_0961</name>
</gene>
<comment type="caution">
    <text evidence="2">The sequence shown here is derived from an EMBL/GenBank/DDBJ whole genome shotgun (WGS) entry which is preliminary data.</text>
</comment>
<name>A0A2H9VT18_9SPHI</name>
<protein>
    <submittedName>
        <fullName evidence="2">Uncharacterized protein</fullName>
    </submittedName>
</protein>
<sequence length="37" mass="4300">MPFEYTSYLVVVALLVLVGVFYLSPYELKVNEDEDDE</sequence>
<dbReference type="Proteomes" id="UP000242687">
    <property type="component" value="Unassembled WGS sequence"/>
</dbReference>
<keyword evidence="1" id="KW-0472">Membrane</keyword>
<keyword evidence="3" id="KW-1185">Reference proteome</keyword>
<evidence type="ECO:0000313" key="3">
    <source>
        <dbReference type="Proteomes" id="UP000242687"/>
    </source>
</evidence>
<evidence type="ECO:0000256" key="1">
    <source>
        <dbReference type="SAM" id="Phobius"/>
    </source>
</evidence>